<reference evidence="2" key="1">
    <citation type="submission" date="2016-09" db="EMBL/GenBank/DDBJ databases">
        <title>Comparative genomics of the Campylobacter concisus group.</title>
        <authorList>
            <person name="Miller W.G."/>
            <person name="Yee E."/>
            <person name="Chapman M.H."/>
            <person name="Huynh S."/>
            <person name="Bono J.L."/>
            <person name="On S.L.W."/>
            <person name="StLeger J."/>
            <person name="Foster G."/>
            <person name="Parker C.T."/>
        </authorList>
    </citation>
    <scope>NUCLEOTIDE SEQUENCE [LARGE SCALE GENOMIC DNA]</scope>
    <source>
        <strain evidence="2">RM18021</strain>
    </source>
</reference>
<gene>
    <name evidence="1" type="ORF">CPIN18021_0321</name>
</gene>
<dbReference type="EMBL" id="CP017258">
    <property type="protein sequence ID" value="AQW87168.1"/>
    <property type="molecule type" value="Genomic_DNA"/>
</dbReference>
<dbReference type="Pfam" id="PF03237">
    <property type="entry name" value="Terminase_6N"/>
    <property type="match status" value="1"/>
</dbReference>
<protein>
    <submittedName>
        <fullName evidence="1">Terminase domain protein</fullName>
    </submittedName>
</protein>
<dbReference type="RefSeq" id="WP_078424864.1">
    <property type="nucleotide sequence ID" value="NZ_MBGA01000027.1"/>
</dbReference>
<sequence>MSDATISLKYAPWQREVFFKNKSKFTTIEKGRRVGYTKGIANASIEWLLEGKKILWVDTITSNLQRYFERYFLPELKQLPSDFWKFYSQDKRLVFNNEAFLDMRSAERPENIEGFGYDIIILNEAGIILKNSYLWDNAIRPMLLDYPNSRAFIGGVPKGKNKFYDLAIKGMRNEKDWVNYQVSSFDNPMLRENEINELIEELGGADSDVVKQEIYGEFLDTTSNAMFSVSMIENAFNKELTFNPDDMNVWGLDVAREGDDESVLCKRQGYNITEFQSYRINSVTQLAREILREYNLAQIKPKWIYIDTIGVGAGVFDMLCDLGLRGVCVEAKASFKATNQKRYFNKRAEMYFNLKEKFHLLAITHSEKLKKQLQMIEFAYDKQDRYLIIPKTEIKKDYGVSPDYADSLALCFYDGINYNKIEQEYEFYSENAW</sequence>
<dbReference type="Gene3D" id="3.40.50.300">
    <property type="entry name" value="P-loop containing nucleotide triphosphate hydrolases"/>
    <property type="match status" value="1"/>
</dbReference>
<proteinExistence type="predicted"/>
<dbReference type="InterPro" id="IPR027417">
    <property type="entry name" value="P-loop_NTPase"/>
</dbReference>
<name>A0A1S6U5X0_9BACT</name>
<evidence type="ECO:0000313" key="1">
    <source>
        <dbReference type="EMBL" id="AQW87168.1"/>
    </source>
</evidence>
<keyword evidence="2" id="KW-1185">Reference proteome</keyword>
<dbReference type="Gene3D" id="3.30.420.240">
    <property type="match status" value="1"/>
</dbReference>
<accession>A0A1S6U5X0</accession>
<evidence type="ECO:0000313" key="2">
    <source>
        <dbReference type="Proteomes" id="UP000190868"/>
    </source>
</evidence>
<dbReference type="AlphaFoldDB" id="A0A1S6U5X0"/>
<organism evidence="1 2">
    <name type="scientific">Campylobacter pinnipediorum subsp. caledonicus</name>
    <dbReference type="NCBI Taxonomy" id="1874362"/>
    <lineage>
        <taxon>Bacteria</taxon>
        <taxon>Pseudomonadati</taxon>
        <taxon>Campylobacterota</taxon>
        <taxon>Epsilonproteobacteria</taxon>
        <taxon>Campylobacterales</taxon>
        <taxon>Campylobacteraceae</taxon>
        <taxon>Campylobacter</taxon>
    </lineage>
</organism>
<dbReference type="Proteomes" id="UP000190868">
    <property type="component" value="Chromosome"/>
</dbReference>